<dbReference type="PANTHER" id="PTHR41771">
    <property type="entry name" value="MEMBRANE PROTEIN-RELATED"/>
    <property type="match status" value="1"/>
</dbReference>
<keyword evidence="3" id="KW-1185">Reference proteome</keyword>
<accession>A0A939E2E1</accession>
<evidence type="ECO:0000256" key="1">
    <source>
        <dbReference type="SAM" id="Phobius"/>
    </source>
</evidence>
<feature type="transmembrane region" description="Helical" evidence="1">
    <location>
        <begin position="300"/>
        <end position="322"/>
    </location>
</feature>
<reference evidence="2" key="1">
    <citation type="submission" date="2021-03" db="EMBL/GenBank/DDBJ databases">
        <authorList>
            <person name="Sun Q."/>
        </authorList>
    </citation>
    <scope>NUCLEOTIDE SEQUENCE</scope>
    <source>
        <strain evidence="2">CCM 8862</strain>
    </source>
</reference>
<comment type="caution">
    <text evidence="2">The sequence shown here is derived from an EMBL/GenBank/DDBJ whole genome shotgun (WGS) entry which is preliminary data.</text>
</comment>
<dbReference type="Proteomes" id="UP000664332">
    <property type="component" value="Unassembled WGS sequence"/>
</dbReference>
<dbReference type="EMBL" id="JAFLEQ010000017">
    <property type="protein sequence ID" value="MBN9645210.1"/>
    <property type="molecule type" value="Genomic_DNA"/>
</dbReference>
<keyword evidence="1" id="KW-1133">Transmembrane helix</keyword>
<dbReference type="PANTHER" id="PTHR41771:SF1">
    <property type="entry name" value="MEMBRANE PROTEIN"/>
    <property type="match status" value="1"/>
</dbReference>
<evidence type="ECO:0000313" key="2">
    <source>
        <dbReference type="EMBL" id="MBN9645210.1"/>
    </source>
</evidence>
<dbReference type="AlphaFoldDB" id="A0A939E2E1"/>
<proteinExistence type="predicted"/>
<keyword evidence="1" id="KW-0472">Membrane</keyword>
<organism evidence="2 3">
    <name type="scientific">Corynebacterium mendelii</name>
    <dbReference type="NCBI Taxonomy" id="2765362"/>
    <lineage>
        <taxon>Bacteria</taxon>
        <taxon>Bacillati</taxon>
        <taxon>Actinomycetota</taxon>
        <taxon>Actinomycetes</taxon>
        <taxon>Mycobacteriales</taxon>
        <taxon>Corynebacteriaceae</taxon>
        <taxon>Corynebacterium</taxon>
    </lineage>
</organism>
<sequence>MIWPGDTEPTIRPEFTQNSAMSHQVAAGTVIITDDGPCNSPSVGRVFDSAPATPVQPSDNTCTQAIIEITSGPDEGRRTMLLLAGTPGDPTLAQGDAITLQLTTTSDGTNGYSFLDYQRTVPLAWWVIVTLVAVVAVGGFVGFRSIIGLLVTLAVVGFVLLPGLLRGGDPLILATVCGSAALFLALYLVHGVTWKTSSALAGTLIALFLATWLARIGIEGIRLRGLGSEDNLLIQLYLPDVTVQGLMLAGFIIGSLGVLNDVTISQASTVNELAHLDPKATPLRLFTGAIRVGRDHIASIMYTLVLGYTGAAIPLLLLLSAADRPLGQVLTSDIMATEILRSAVGALALTLAVPITTLIAAFTAVTGPGDSHDHSHGHS</sequence>
<feature type="transmembrane region" description="Helical" evidence="1">
    <location>
        <begin position="123"/>
        <end position="141"/>
    </location>
</feature>
<feature type="transmembrane region" description="Helical" evidence="1">
    <location>
        <begin position="241"/>
        <end position="259"/>
    </location>
</feature>
<feature type="transmembrane region" description="Helical" evidence="1">
    <location>
        <begin position="201"/>
        <end position="221"/>
    </location>
</feature>
<feature type="transmembrane region" description="Helical" evidence="1">
    <location>
        <begin position="146"/>
        <end position="165"/>
    </location>
</feature>
<protein>
    <submittedName>
        <fullName evidence="2">YibE/F family protein</fullName>
    </submittedName>
</protein>
<name>A0A939E2E1_9CORY</name>
<dbReference type="Pfam" id="PF07907">
    <property type="entry name" value="YibE_F"/>
    <property type="match status" value="1"/>
</dbReference>
<dbReference type="InterPro" id="IPR012507">
    <property type="entry name" value="YibE_F"/>
</dbReference>
<feature type="transmembrane region" description="Helical" evidence="1">
    <location>
        <begin position="171"/>
        <end position="189"/>
    </location>
</feature>
<feature type="transmembrane region" description="Helical" evidence="1">
    <location>
        <begin position="342"/>
        <end position="365"/>
    </location>
</feature>
<gene>
    <name evidence="2" type="ORF">JZY06_11395</name>
</gene>
<keyword evidence="1" id="KW-0812">Transmembrane</keyword>
<evidence type="ECO:0000313" key="3">
    <source>
        <dbReference type="Proteomes" id="UP000664332"/>
    </source>
</evidence>